<reference evidence="2 3" key="1">
    <citation type="journal article" date="2019" name="Genome Biol. Evol.">
        <title>Insights into the evolution of the New World diploid cottons (Gossypium, subgenus Houzingenia) based on genome sequencing.</title>
        <authorList>
            <person name="Grover C.E."/>
            <person name="Arick M.A. 2nd"/>
            <person name="Thrash A."/>
            <person name="Conover J.L."/>
            <person name="Sanders W.S."/>
            <person name="Peterson D.G."/>
            <person name="Frelichowski J.E."/>
            <person name="Scheffler J.A."/>
            <person name="Scheffler B.E."/>
            <person name="Wendel J.F."/>
        </authorList>
    </citation>
    <scope>NUCLEOTIDE SEQUENCE [LARGE SCALE GENOMIC DNA]</scope>
    <source>
        <strain evidence="2">27</strain>
        <tissue evidence="2">Leaf</tissue>
    </source>
</reference>
<dbReference type="InterPro" id="IPR019809">
    <property type="entry name" value="Histone_H4_CS"/>
</dbReference>
<organism evidence="2 3">
    <name type="scientific">Gossypium davidsonii</name>
    <name type="common">Davidson's cotton</name>
    <name type="synonym">Gossypium klotzschianum subsp. davidsonii</name>
    <dbReference type="NCBI Taxonomy" id="34287"/>
    <lineage>
        <taxon>Eukaryota</taxon>
        <taxon>Viridiplantae</taxon>
        <taxon>Streptophyta</taxon>
        <taxon>Embryophyta</taxon>
        <taxon>Tracheophyta</taxon>
        <taxon>Spermatophyta</taxon>
        <taxon>Magnoliopsida</taxon>
        <taxon>eudicotyledons</taxon>
        <taxon>Gunneridae</taxon>
        <taxon>Pentapetalae</taxon>
        <taxon>rosids</taxon>
        <taxon>malvids</taxon>
        <taxon>Malvales</taxon>
        <taxon>Malvaceae</taxon>
        <taxon>Malvoideae</taxon>
        <taxon>Gossypium</taxon>
    </lineage>
</organism>
<dbReference type="GO" id="GO:0000786">
    <property type="term" value="C:nucleosome"/>
    <property type="evidence" value="ECO:0007669"/>
    <property type="project" value="InterPro"/>
</dbReference>
<dbReference type="AlphaFoldDB" id="A0A7J8R7P2"/>
<evidence type="ECO:0008006" key="4">
    <source>
        <dbReference type="Google" id="ProtNLM"/>
    </source>
</evidence>
<sequence length="75" mass="8154">MSGRGKGGKGLGKGGAKRHRKGRSEAYQRLNLRGNPWSSQDLLGERHSRCGHIHRTRQEKDGDCHGCGLCAEEAG</sequence>
<proteinExistence type="predicted"/>
<dbReference type="GO" id="GO:0003677">
    <property type="term" value="F:DNA binding"/>
    <property type="evidence" value="ECO:0007669"/>
    <property type="project" value="InterPro"/>
</dbReference>
<dbReference type="PROSITE" id="PS00047">
    <property type="entry name" value="HISTONE_H4"/>
    <property type="match status" value="1"/>
</dbReference>
<feature type="region of interest" description="Disordered" evidence="1">
    <location>
        <begin position="1"/>
        <end position="43"/>
    </location>
</feature>
<accession>A0A7J8R7P2</accession>
<evidence type="ECO:0000313" key="2">
    <source>
        <dbReference type="EMBL" id="MBA0609781.1"/>
    </source>
</evidence>
<evidence type="ECO:0000256" key="1">
    <source>
        <dbReference type="SAM" id="MobiDB-lite"/>
    </source>
</evidence>
<dbReference type="EMBL" id="JABFAC010000004">
    <property type="protein sequence ID" value="MBA0609781.1"/>
    <property type="molecule type" value="Genomic_DNA"/>
</dbReference>
<protein>
    <recommendedName>
        <fullName evidence="4">Histone H4</fullName>
    </recommendedName>
</protein>
<dbReference type="Proteomes" id="UP000593561">
    <property type="component" value="Unassembled WGS sequence"/>
</dbReference>
<comment type="caution">
    <text evidence="2">The sequence shown here is derived from an EMBL/GenBank/DDBJ whole genome shotgun (WGS) entry which is preliminary data.</text>
</comment>
<gene>
    <name evidence="2" type="ORF">Godav_010720</name>
</gene>
<evidence type="ECO:0000313" key="3">
    <source>
        <dbReference type="Proteomes" id="UP000593561"/>
    </source>
</evidence>
<feature type="compositionally biased region" description="Gly residues" evidence="1">
    <location>
        <begin position="1"/>
        <end position="14"/>
    </location>
</feature>
<keyword evidence="3" id="KW-1185">Reference proteome</keyword>
<name>A0A7J8R7P2_GOSDV</name>